<dbReference type="SUPFAM" id="SSF54373">
    <property type="entry name" value="FAD-linked reductases, C-terminal domain"/>
    <property type="match status" value="1"/>
</dbReference>
<dbReference type="InterPro" id="IPR036188">
    <property type="entry name" value="FAD/NAD-bd_sf"/>
</dbReference>
<dbReference type="Gene3D" id="3.50.50.60">
    <property type="entry name" value="FAD/NAD(P)-binding domain"/>
    <property type="match status" value="1"/>
</dbReference>
<protein>
    <recommendedName>
        <fullName evidence="1">Amine oxidase domain-containing protein</fullName>
    </recommendedName>
</protein>
<dbReference type="Gene3D" id="3.90.660.20">
    <property type="entry name" value="Protoporphyrinogen oxidase, mitochondrial, domain 2"/>
    <property type="match status" value="1"/>
</dbReference>
<dbReference type="AlphaFoldDB" id="A0A381ZYP2"/>
<dbReference type="SUPFAM" id="SSF51905">
    <property type="entry name" value="FAD/NAD(P)-binding domain"/>
    <property type="match status" value="1"/>
</dbReference>
<dbReference type="Gene3D" id="1.10.3110.10">
    <property type="entry name" value="protoporphyrinogen ix oxidase, domain 3"/>
    <property type="match status" value="1"/>
</dbReference>
<feature type="non-terminal residue" evidence="2">
    <location>
        <position position="335"/>
    </location>
</feature>
<dbReference type="GO" id="GO:0016491">
    <property type="term" value="F:oxidoreductase activity"/>
    <property type="evidence" value="ECO:0007669"/>
    <property type="project" value="InterPro"/>
</dbReference>
<feature type="domain" description="Amine oxidase" evidence="1">
    <location>
        <begin position="63"/>
        <end position="328"/>
    </location>
</feature>
<sequence length="335" mass="34842">VAPHARAASVWLDGIHRPLPSPNVLGIPLDPNSVEKGLLPTEDIERLAGAGLPDSPLADGDLSVGQVVRSCAGDAVFERLVDVLLGGVNAGRADDLSCEVMAPQLLAAARSPEGLLAALRSLHAQADPSAPVFNAHPSGMGHLVDTLVGRLGNRLRLHSPVTGLERNDAGWLVGTTGGVELADAVVLAVPAFVAADLLGPIQAEAAEHLAQVPYASVSLAAFAFQRNDLDVPGDQSGFLVPRDAGLFMTACSYAGSKWAHLGTGDRVLLRVSAGRNDDFRHAGMDDDTLQRALAGDLAVTLGVEAPPDAVRVSRWPRSLPQFAPGHADRMAAIDD</sequence>
<gene>
    <name evidence="2" type="ORF">METZ01_LOCUS147113</name>
</gene>
<evidence type="ECO:0000259" key="1">
    <source>
        <dbReference type="Pfam" id="PF01593"/>
    </source>
</evidence>
<name>A0A381ZYP2_9ZZZZ</name>
<proteinExistence type="predicted"/>
<dbReference type="PANTHER" id="PTHR42923">
    <property type="entry name" value="PROTOPORPHYRINOGEN OXIDASE"/>
    <property type="match status" value="1"/>
</dbReference>
<organism evidence="2">
    <name type="scientific">marine metagenome</name>
    <dbReference type="NCBI Taxonomy" id="408172"/>
    <lineage>
        <taxon>unclassified sequences</taxon>
        <taxon>metagenomes</taxon>
        <taxon>ecological metagenomes</taxon>
    </lineage>
</organism>
<accession>A0A381ZYP2</accession>
<feature type="non-terminal residue" evidence="2">
    <location>
        <position position="1"/>
    </location>
</feature>
<dbReference type="InterPro" id="IPR002937">
    <property type="entry name" value="Amino_oxidase"/>
</dbReference>
<dbReference type="PANTHER" id="PTHR42923:SF3">
    <property type="entry name" value="PROTOPORPHYRINOGEN OXIDASE"/>
    <property type="match status" value="1"/>
</dbReference>
<evidence type="ECO:0000313" key="2">
    <source>
        <dbReference type="EMBL" id="SVA94259.1"/>
    </source>
</evidence>
<dbReference type="EMBL" id="UINC01023158">
    <property type="protein sequence ID" value="SVA94259.1"/>
    <property type="molecule type" value="Genomic_DNA"/>
</dbReference>
<dbReference type="InterPro" id="IPR050464">
    <property type="entry name" value="Zeta_carotene_desat/Oxidored"/>
</dbReference>
<dbReference type="Pfam" id="PF01593">
    <property type="entry name" value="Amino_oxidase"/>
    <property type="match status" value="1"/>
</dbReference>
<reference evidence="2" key="1">
    <citation type="submission" date="2018-05" db="EMBL/GenBank/DDBJ databases">
        <authorList>
            <person name="Lanie J.A."/>
            <person name="Ng W.-L."/>
            <person name="Kazmierczak K.M."/>
            <person name="Andrzejewski T.M."/>
            <person name="Davidsen T.M."/>
            <person name="Wayne K.J."/>
            <person name="Tettelin H."/>
            <person name="Glass J.I."/>
            <person name="Rusch D."/>
            <person name="Podicherti R."/>
            <person name="Tsui H.-C.T."/>
            <person name="Winkler M.E."/>
        </authorList>
    </citation>
    <scope>NUCLEOTIDE SEQUENCE</scope>
</reference>